<sequence>MPMTWEQVVAVATALPGVEEGTWWRSPGLKVGGKGFARLRVEAEGGLALLCDLAEKEALLASDDPAFYTTPHYDGHPFVLVDLTVVDPGQLAELVDSAWWLRAPARLRRERSAAQ</sequence>
<dbReference type="RefSeq" id="WP_071928899.1">
    <property type="nucleotide sequence ID" value="NZ_CP018082.1"/>
</dbReference>
<dbReference type="SUPFAM" id="SSF142906">
    <property type="entry name" value="YjbR-like"/>
    <property type="match status" value="1"/>
</dbReference>
<dbReference type="AlphaFoldDB" id="A0A1J0VUH7"/>
<dbReference type="Pfam" id="PF04237">
    <property type="entry name" value="YjbR"/>
    <property type="match status" value="1"/>
</dbReference>
<dbReference type="KEGG" id="nsl:BOX37_19130"/>
<gene>
    <name evidence="1" type="ORF">BOX37_19130</name>
</gene>
<dbReference type="InterPro" id="IPR038056">
    <property type="entry name" value="YjbR-like_sf"/>
</dbReference>
<keyword evidence="2" id="KW-1185">Reference proteome</keyword>
<evidence type="ECO:0008006" key="3">
    <source>
        <dbReference type="Google" id="ProtNLM"/>
    </source>
</evidence>
<dbReference type="InterPro" id="IPR058532">
    <property type="entry name" value="YjbR/MT2646/Rv2570-like"/>
</dbReference>
<evidence type="ECO:0000313" key="1">
    <source>
        <dbReference type="EMBL" id="APE35712.1"/>
    </source>
</evidence>
<accession>A0A1J0VUH7</accession>
<name>A0A1J0VUH7_9NOCA</name>
<reference evidence="1" key="1">
    <citation type="submission" date="2016-11" db="EMBL/GenBank/DDBJ databases">
        <authorList>
            <person name="Jaros S."/>
            <person name="Januszkiewicz K."/>
            <person name="Wedrychowicz H."/>
        </authorList>
    </citation>
    <scope>NUCLEOTIDE SEQUENCE [LARGE SCALE GENOMIC DNA]</scope>
    <source>
        <strain evidence="1">Y48</strain>
    </source>
</reference>
<dbReference type="EMBL" id="CP018082">
    <property type="protein sequence ID" value="APE35712.1"/>
    <property type="molecule type" value="Genomic_DNA"/>
</dbReference>
<dbReference type="Proteomes" id="UP000183810">
    <property type="component" value="Chromosome"/>
</dbReference>
<evidence type="ECO:0000313" key="2">
    <source>
        <dbReference type="Proteomes" id="UP000183810"/>
    </source>
</evidence>
<protein>
    <recommendedName>
        <fullName evidence="3">MmcQ/YjbR family DNA-binding protein</fullName>
    </recommendedName>
</protein>
<organism evidence="1 2">
    <name type="scientific">Nocardia mangyaensis</name>
    <dbReference type="NCBI Taxonomy" id="2213200"/>
    <lineage>
        <taxon>Bacteria</taxon>
        <taxon>Bacillati</taxon>
        <taxon>Actinomycetota</taxon>
        <taxon>Actinomycetes</taxon>
        <taxon>Mycobacteriales</taxon>
        <taxon>Nocardiaceae</taxon>
        <taxon>Nocardia</taxon>
    </lineage>
</organism>
<dbReference type="OrthoDB" id="954305at2"/>
<dbReference type="Gene3D" id="3.90.1150.30">
    <property type="match status" value="1"/>
</dbReference>
<proteinExistence type="predicted"/>